<evidence type="ECO:0000313" key="2">
    <source>
        <dbReference type="Proteomes" id="UP001444625"/>
    </source>
</evidence>
<dbReference type="Proteomes" id="UP001444625">
    <property type="component" value="Unassembled WGS sequence"/>
</dbReference>
<keyword evidence="2" id="KW-1185">Reference proteome</keyword>
<organism evidence="1 2">
    <name type="scientific">Ornithinibacillus xuwenensis</name>
    <dbReference type="NCBI Taxonomy" id="3144668"/>
    <lineage>
        <taxon>Bacteria</taxon>
        <taxon>Bacillati</taxon>
        <taxon>Bacillota</taxon>
        <taxon>Bacilli</taxon>
        <taxon>Bacillales</taxon>
        <taxon>Bacillaceae</taxon>
        <taxon>Ornithinibacillus</taxon>
    </lineage>
</organism>
<dbReference type="RefSeq" id="WP_345823709.1">
    <property type="nucleotide sequence ID" value="NZ_JBDIML010000001.1"/>
</dbReference>
<comment type="caution">
    <text evidence="1">The sequence shown here is derived from an EMBL/GenBank/DDBJ whole genome shotgun (WGS) entry which is preliminary data.</text>
</comment>
<dbReference type="EMBL" id="JBDIML010000001">
    <property type="protein sequence ID" value="MEN2766255.1"/>
    <property type="molecule type" value="Genomic_DNA"/>
</dbReference>
<accession>A0ABU9XE06</accession>
<name>A0ABU9XE06_9BACI</name>
<gene>
    <name evidence="1" type="ORF">ABC228_03575</name>
</gene>
<evidence type="ECO:0000313" key="1">
    <source>
        <dbReference type="EMBL" id="MEN2766255.1"/>
    </source>
</evidence>
<sequence length="157" mass="18475">MLLTPLGPIRVFVNNNEIEFYPIRYILDSRCLNLNGRYLIQYKYNHDYKIQRIRCCLPNIATEGNIESGERLEAISFYKDFTKVTIGAEAAFGLEEEYNYDYSGSYVSNGIEYETTLTTNNQIFQFGVSWIRPFIEENEYETVYGAEPSIMHWRKNK</sequence>
<protein>
    <submittedName>
        <fullName evidence="1">Uncharacterized protein</fullName>
    </submittedName>
</protein>
<proteinExistence type="predicted"/>
<reference evidence="1 2" key="1">
    <citation type="submission" date="2024-05" db="EMBL/GenBank/DDBJ databases">
        <authorList>
            <person name="Haq I."/>
            <person name="Ullah Z."/>
            <person name="Ahmad R."/>
            <person name="Li M."/>
            <person name="Tong Y."/>
        </authorList>
    </citation>
    <scope>NUCLEOTIDE SEQUENCE [LARGE SCALE GENOMIC DNA]</scope>
    <source>
        <strain evidence="1 2">16A2E</strain>
    </source>
</reference>